<proteinExistence type="predicted"/>
<keyword evidence="2" id="KW-1185">Reference proteome</keyword>
<evidence type="ECO:0000313" key="2">
    <source>
        <dbReference type="Proteomes" id="UP000265581"/>
    </source>
</evidence>
<reference evidence="1 2" key="1">
    <citation type="submission" date="2018-08" db="EMBL/GenBank/DDBJ databases">
        <title>Aeromicrobium sp. M2KJ-4, whole genome shotgun sequence.</title>
        <authorList>
            <person name="Tuo L."/>
        </authorList>
    </citation>
    <scope>NUCLEOTIDE SEQUENCE [LARGE SCALE GENOMIC DNA]</scope>
    <source>
        <strain evidence="1 2">M2KJ-4</strain>
    </source>
</reference>
<organism evidence="1 2">
    <name type="scientific">Aeromicrobium endophyticum</name>
    <dbReference type="NCBI Taxonomy" id="2292704"/>
    <lineage>
        <taxon>Bacteria</taxon>
        <taxon>Bacillati</taxon>
        <taxon>Actinomycetota</taxon>
        <taxon>Actinomycetes</taxon>
        <taxon>Propionibacteriales</taxon>
        <taxon>Nocardioidaceae</taxon>
        <taxon>Aeromicrobium</taxon>
    </lineage>
</organism>
<dbReference type="AlphaFoldDB" id="A0A371P876"/>
<comment type="caution">
    <text evidence="1">The sequence shown here is derived from an EMBL/GenBank/DDBJ whole genome shotgun (WGS) entry which is preliminary data.</text>
</comment>
<dbReference type="Proteomes" id="UP000265581">
    <property type="component" value="Unassembled WGS sequence"/>
</dbReference>
<sequence>MRPHNRAGDESSIFPITQAWPLPYLNFTREDDRGTLGFQSDRFVVSWSFSEGVNDYPGFDALAQDLESKLDQFIATVRRETGQEVSFSGSECVYRNAITEVSGEELAVGVLTRWSGMSSVTALHTQYAGVRMHFCTDEDMEGCSVTLSVDVDDDGPSLTLDSERDLEVDEQLPLGGLQVAHDQLIRKFLEYTSDAMQKRWERQ</sequence>
<protein>
    <submittedName>
        <fullName evidence="1">Uncharacterized protein</fullName>
    </submittedName>
</protein>
<name>A0A371P876_9ACTN</name>
<evidence type="ECO:0000313" key="1">
    <source>
        <dbReference type="EMBL" id="REK72141.1"/>
    </source>
</evidence>
<dbReference type="RefSeq" id="WP_119702276.1">
    <property type="nucleotide sequence ID" value="NZ_JBHSOI010000001.1"/>
</dbReference>
<gene>
    <name evidence="1" type="ORF">DX116_00355</name>
</gene>
<dbReference type="EMBL" id="QUBR01000001">
    <property type="protein sequence ID" value="REK72141.1"/>
    <property type="molecule type" value="Genomic_DNA"/>
</dbReference>
<dbReference type="OrthoDB" id="4033810at2"/>
<accession>A0A371P876</accession>